<keyword evidence="2" id="KW-0813">Transport</keyword>
<dbReference type="Pfam" id="PF07690">
    <property type="entry name" value="MFS_1"/>
    <property type="match status" value="1"/>
</dbReference>
<dbReference type="Gene3D" id="1.20.1250.20">
    <property type="entry name" value="MFS general substrate transporter like domains"/>
    <property type="match status" value="2"/>
</dbReference>
<dbReference type="AlphaFoldDB" id="A0A1L6TA90"/>
<evidence type="ECO:0000313" key="8">
    <source>
        <dbReference type="Proteomes" id="UP000029558"/>
    </source>
</evidence>
<keyword evidence="4" id="KW-0812">Transmembrane</keyword>
<evidence type="ECO:0000256" key="6">
    <source>
        <dbReference type="ARBA" id="ARBA00023136"/>
    </source>
</evidence>
<evidence type="ECO:0000256" key="1">
    <source>
        <dbReference type="ARBA" id="ARBA00004651"/>
    </source>
</evidence>
<protein>
    <submittedName>
        <fullName evidence="7">Major Facilitator Superfamily protein</fullName>
    </submittedName>
</protein>
<dbReference type="OrthoDB" id="4368225at2"/>
<evidence type="ECO:0000256" key="4">
    <source>
        <dbReference type="ARBA" id="ARBA00022692"/>
    </source>
</evidence>
<dbReference type="GO" id="GO:0005886">
    <property type="term" value="C:plasma membrane"/>
    <property type="evidence" value="ECO:0007669"/>
    <property type="project" value="UniProtKB-SubCell"/>
</dbReference>
<sequence length="395" mass="43347">MKSLPSILANPFFRKLFCAQILATFGTGLSSIALAQLAYHLSDRHAGKILGIALVLKMVAYIFGAPLMSYLSAKIPNKSFMIIMDLIRMLLLVSMFFVQATWQIYLLIILINLCSAGFTPTFQALIPTLFQKKADYTKALSLSRMAYNLESLLSPLLAALLLFFVSFKLLFALNALTFLISSLLIYSTPLKSSNNTVQSRGFGCLYDYLTIKPLLQGLLFIFIAALAGAMVIINTVVYIQGAYHLSESITALTMAVFGIASLITTVSIPTLSQYASSNKLMKCGALFCIGGFAIGILTPNLTGIFIIWFILGIGASLIETLIGLTITENITQEKQNNYFTAYFSLSHACWLSAYFITGWIGNQITMQNLLLLLFLISALLYLLATQIKSPTLAKP</sequence>
<evidence type="ECO:0000256" key="3">
    <source>
        <dbReference type="ARBA" id="ARBA00022475"/>
    </source>
</evidence>
<evidence type="ECO:0000256" key="5">
    <source>
        <dbReference type="ARBA" id="ARBA00022989"/>
    </source>
</evidence>
<organism evidence="7 8">
    <name type="scientific">Piscirickettsia salmonis</name>
    <dbReference type="NCBI Taxonomy" id="1238"/>
    <lineage>
        <taxon>Bacteria</taxon>
        <taxon>Pseudomonadati</taxon>
        <taxon>Pseudomonadota</taxon>
        <taxon>Gammaproteobacteria</taxon>
        <taxon>Thiotrichales</taxon>
        <taxon>Piscirickettsiaceae</taxon>
        <taxon>Piscirickettsia</taxon>
    </lineage>
</organism>
<evidence type="ECO:0000256" key="2">
    <source>
        <dbReference type="ARBA" id="ARBA00022448"/>
    </source>
</evidence>
<gene>
    <name evidence="7" type="ORF">KU39_982</name>
</gene>
<dbReference type="Proteomes" id="UP000029558">
    <property type="component" value="Chromosome"/>
</dbReference>
<dbReference type="InterPro" id="IPR036259">
    <property type="entry name" value="MFS_trans_sf"/>
</dbReference>
<accession>A0A1L6TA90</accession>
<keyword evidence="3" id="KW-1003">Cell membrane</keyword>
<dbReference type="PANTHER" id="PTHR43266:SF2">
    <property type="entry name" value="MAJOR FACILITATOR SUPERFAMILY (MFS) PROFILE DOMAIN-CONTAINING PROTEIN"/>
    <property type="match status" value="1"/>
</dbReference>
<comment type="subcellular location">
    <subcellularLocation>
        <location evidence="1">Cell membrane</location>
        <topology evidence="1">Multi-pass membrane protein</topology>
    </subcellularLocation>
</comment>
<dbReference type="RefSeq" id="WP_036772015.1">
    <property type="nucleotide sequence ID" value="NZ_CP013786.1"/>
</dbReference>
<dbReference type="InterPro" id="IPR011701">
    <property type="entry name" value="MFS"/>
</dbReference>
<dbReference type="SUPFAM" id="SSF103473">
    <property type="entry name" value="MFS general substrate transporter"/>
    <property type="match status" value="1"/>
</dbReference>
<dbReference type="PANTHER" id="PTHR43266">
    <property type="entry name" value="MACROLIDE-EFFLUX PROTEIN"/>
    <property type="match status" value="1"/>
</dbReference>
<name>A0A1L6TA90_PISSA</name>
<proteinExistence type="predicted"/>
<reference evidence="7 8" key="1">
    <citation type="journal article" date="2014" name="Genome Announc.">
        <title>Comparative Genome Analysis of Two Isolates of the Fish Pathogen Piscirickettsia salmonis from Different Hosts Reveals Major Differences in Virulence-Associated Secretion Systems.</title>
        <authorList>
            <person name="Bohle H."/>
            <person name="Henriquez P."/>
            <person name="Grothusen H."/>
            <person name="Navas E."/>
            <person name="Sandoval A."/>
            <person name="Bustamante F."/>
            <person name="Bustos P."/>
            <person name="Mancilla M."/>
        </authorList>
    </citation>
    <scope>NUCLEOTIDE SEQUENCE [LARGE SCALE GENOMIC DNA]</scope>
    <source>
        <strain evidence="8">B1-32597</strain>
    </source>
</reference>
<evidence type="ECO:0000313" key="7">
    <source>
        <dbReference type="EMBL" id="ALB22165.1"/>
    </source>
</evidence>
<dbReference type="EMBL" id="CP012508">
    <property type="protein sequence ID" value="ALB22165.1"/>
    <property type="molecule type" value="Genomic_DNA"/>
</dbReference>
<keyword evidence="6" id="KW-0472">Membrane</keyword>
<keyword evidence="5" id="KW-1133">Transmembrane helix</keyword>
<dbReference type="GO" id="GO:0022857">
    <property type="term" value="F:transmembrane transporter activity"/>
    <property type="evidence" value="ECO:0007669"/>
    <property type="project" value="InterPro"/>
</dbReference>